<dbReference type="Gene3D" id="3.30.710.10">
    <property type="entry name" value="Potassium Channel Kv1.1, Chain A"/>
    <property type="match status" value="1"/>
</dbReference>
<dbReference type="STRING" id="1965070.A0A3S3P4I2"/>
<reference evidence="2 3" key="1">
    <citation type="journal article" date="2018" name="Gigascience">
        <title>Genomes of trombidid mites reveal novel predicted allergens and laterally-transferred genes associated with secondary metabolism.</title>
        <authorList>
            <person name="Dong X."/>
            <person name="Chaisiri K."/>
            <person name="Xia D."/>
            <person name="Armstrong S.D."/>
            <person name="Fang Y."/>
            <person name="Donnelly M.J."/>
            <person name="Kadowaki T."/>
            <person name="McGarry J.W."/>
            <person name="Darby A.C."/>
            <person name="Makepeace B.L."/>
        </authorList>
    </citation>
    <scope>NUCLEOTIDE SEQUENCE [LARGE SCALE GENOMIC DNA]</scope>
    <source>
        <strain evidence="2">UoL-WK</strain>
    </source>
</reference>
<dbReference type="InterPro" id="IPR036291">
    <property type="entry name" value="NAD(P)-bd_dom_sf"/>
</dbReference>
<dbReference type="Proteomes" id="UP000285301">
    <property type="component" value="Unassembled WGS sequence"/>
</dbReference>
<protein>
    <recommendedName>
        <fullName evidence="1">BTB domain-containing protein</fullName>
    </recommendedName>
</protein>
<dbReference type="CDD" id="cd14733">
    <property type="entry name" value="BACK"/>
    <property type="match status" value="1"/>
</dbReference>
<name>A0A3S3P4I2_9ACAR</name>
<evidence type="ECO:0000259" key="1">
    <source>
        <dbReference type="Pfam" id="PF00651"/>
    </source>
</evidence>
<accession>A0A3S3P4I2</accession>
<dbReference type="AlphaFoldDB" id="A0A3S3P4I2"/>
<keyword evidence="3" id="KW-1185">Reference proteome</keyword>
<sequence length="404" mass="46033">MRSPKFQVKSYDKNMDFSIRVSEGKNGYLALALALDESSEVDKLHVKTKVSLLGNDMNMLYNKTDYWFRRGVRLLSKKEPISWPEYIKLDDLYKLLGKQKDLPIMVELQIPNPTHNATEPKNSKDYLSSKVAECQSFSDLGRKLFNDSKYGDLKFEFIKSPGQILNGHRAIINIRAPKVLDSAGKMKKVETDYGTMHVIEVEDVDGDKFAEIMKYIYTDIEPKNLSGRAIDFYHIVKKYELKHLLEVIEHEIHRQVTVENAVVLIKFAEANNLLPLKQHIFEFIRENANLMSPENWEKLLNELVKVMRCDIETVRYAIHNNNVELLNKAGVQAKKTGKSLKMAVSGVRTVKDLVILITGASSGLGRAAVERLIQQGVRGVIAFDRSTFEHNNVTAANHVLSKKI</sequence>
<dbReference type="Pfam" id="PF00651">
    <property type="entry name" value="BTB"/>
    <property type="match status" value="1"/>
</dbReference>
<comment type="caution">
    <text evidence="2">The sequence shown here is derived from an EMBL/GenBank/DDBJ whole genome shotgun (WGS) entry which is preliminary data.</text>
</comment>
<organism evidence="2 3">
    <name type="scientific">Dinothrombium tinctorium</name>
    <dbReference type="NCBI Taxonomy" id="1965070"/>
    <lineage>
        <taxon>Eukaryota</taxon>
        <taxon>Metazoa</taxon>
        <taxon>Ecdysozoa</taxon>
        <taxon>Arthropoda</taxon>
        <taxon>Chelicerata</taxon>
        <taxon>Arachnida</taxon>
        <taxon>Acari</taxon>
        <taxon>Acariformes</taxon>
        <taxon>Trombidiformes</taxon>
        <taxon>Prostigmata</taxon>
        <taxon>Anystina</taxon>
        <taxon>Parasitengona</taxon>
        <taxon>Trombidioidea</taxon>
        <taxon>Trombidiidae</taxon>
        <taxon>Dinothrombium</taxon>
    </lineage>
</organism>
<feature type="domain" description="BTB" evidence="1">
    <location>
        <begin position="147"/>
        <end position="253"/>
    </location>
</feature>
<dbReference type="InterPro" id="IPR011333">
    <property type="entry name" value="SKP1/BTB/POZ_sf"/>
</dbReference>
<dbReference type="PANTHER" id="PTHR24413">
    <property type="entry name" value="SPECKLE-TYPE POZ PROTEIN"/>
    <property type="match status" value="1"/>
</dbReference>
<dbReference type="SUPFAM" id="SSF51735">
    <property type="entry name" value="NAD(P)-binding Rossmann-fold domains"/>
    <property type="match status" value="1"/>
</dbReference>
<proteinExistence type="predicted"/>
<evidence type="ECO:0000313" key="3">
    <source>
        <dbReference type="Proteomes" id="UP000285301"/>
    </source>
</evidence>
<dbReference type="InterPro" id="IPR000210">
    <property type="entry name" value="BTB/POZ_dom"/>
</dbReference>
<dbReference type="Gene3D" id="3.40.50.720">
    <property type="entry name" value="NAD(P)-binding Rossmann-like Domain"/>
    <property type="match status" value="1"/>
</dbReference>
<gene>
    <name evidence="2" type="ORF">B4U79_16827</name>
</gene>
<dbReference type="OrthoDB" id="1274115at2759"/>
<evidence type="ECO:0000313" key="2">
    <source>
        <dbReference type="EMBL" id="RWS00730.1"/>
    </source>
</evidence>
<dbReference type="EMBL" id="NCKU01010641">
    <property type="protein sequence ID" value="RWS00730.1"/>
    <property type="molecule type" value="Genomic_DNA"/>
</dbReference>